<dbReference type="InterPro" id="IPR046348">
    <property type="entry name" value="SIS_dom_sf"/>
</dbReference>
<evidence type="ECO:0000259" key="4">
    <source>
        <dbReference type="PROSITE" id="PS51071"/>
    </source>
</evidence>
<dbReference type="PANTHER" id="PTHR30514:SF18">
    <property type="entry name" value="RPIR-FAMILY TRANSCRIPTIONAL REGULATOR"/>
    <property type="match status" value="1"/>
</dbReference>
<name>A0ABT4RGP9_9ACTN</name>
<dbReference type="CDD" id="cd05013">
    <property type="entry name" value="SIS_RpiR"/>
    <property type="match status" value="1"/>
</dbReference>
<dbReference type="Gene3D" id="3.40.50.10490">
    <property type="entry name" value="Glucose-6-phosphate isomerase like protein, domain 1"/>
    <property type="match status" value="1"/>
</dbReference>
<keyword evidence="3" id="KW-0804">Transcription</keyword>
<evidence type="ECO:0000256" key="3">
    <source>
        <dbReference type="ARBA" id="ARBA00023163"/>
    </source>
</evidence>
<accession>A0ABT4RGP9</accession>
<feature type="domain" description="SIS" evidence="5">
    <location>
        <begin position="138"/>
        <end position="275"/>
    </location>
</feature>
<evidence type="ECO:0000313" key="7">
    <source>
        <dbReference type="Proteomes" id="UP001147700"/>
    </source>
</evidence>
<gene>
    <name evidence="6" type="ORF">OJ962_09335</name>
</gene>
<dbReference type="PANTHER" id="PTHR30514">
    <property type="entry name" value="GLUCOKINASE"/>
    <property type="match status" value="1"/>
</dbReference>
<proteinExistence type="predicted"/>
<protein>
    <submittedName>
        <fullName evidence="6">MurR/RpiR family transcriptional regulator</fullName>
    </submittedName>
</protein>
<reference evidence="6" key="1">
    <citation type="submission" date="2022-10" db="EMBL/GenBank/DDBJ databases">
        <title>The WGS of Solirubrobacter sp. CPCC 204708.</title>
        <authorList>
            <person name="Jiang Z."/>
        </authorList>
    </citation>
    <scope>NUCLEOTIDE SEQUENCE</scope>
    <source>
        <strain evidence="6">CPCC 204708</strain>
    </source>
</reference>
<dbReference type="Pfam" id="PF01380">
    <property type="entry name" value="SIS"/>
    <property type="match status" value="1"/>
</dbReference>
<keyword evidence="2" id="KW-0238">DNA-binding</keyword>
<dbReference type="PROSITE" id="PS51464">
    <property type="entry name" value="SIS"/>
    <property type="match status" value="1"/>
</dbReference>
<dbReference type="InterPro" id="IPR047640">
    <property type="entry name" value="RpiR-like"/>
</dbReference>
<organism evidence="6 7">
    <name type="scientific">Solirubrobacter deserti</name>
    <dbReference type="NCBI Taxonomy" id="2282478"/>
    <lineage>
        <taxon>Bacteria</taxon>
        <taxon>Bacillati</taxon>
        <taxon>Actinomycetota</taxon>
        <taxon>Thermoleophilia</taxon>
        <taxon>Solirubrobacterales</taxon>
        <taxon>Solirubrobacteraceae</taxon>
        <taxon>Solirubrobacter</taxon>
    </lineage>
</organism>
<evidence type="ECO:0000313" key="6">
    <source>
        <dbReference type="EMBL" id="MDA0137699.1"/>
    </source>
</evidence>
<dbReference type="SUPFAM" id="SSF53697">
    <property type="entry name" value="SIS domain"/>
    <property type="match status" value="1"/>
</dbReference>
<dbReference type="Proteomes" id="UP001147700">
    <property type="component" value="Unassembled WGS sequence"/>
</dbReference>
<dbReference type="EMBL" id="JAPCID010000011">
    <property type="protein sequence ID" value="MDA0137699.1"/>
    <property type="molecule type" value="Genomic_DNA"/>
</dbReference>
<evidence type="ECO:0000256" key="2">
    <source>
        <dbReference type="ARBA" id="ARBA00023125"/>
    </source>
</evidence>
<dbReference type="InterPro" id="IPR000281">
    <property type="entry name" value="HTH_RpiR"/>
</dbReference>
<dbReference type="RefSeq" id="WP_202953029.1">
    <property type="nucleotide sequence ID" value="NZ_JAPCID010000011.1"/>
</dbReference>
<feature type="domain" description="HTH rpiR-type" evidence="4">
    <location>
        <begin position="15"/>
        <end position="91"/>
    </location>
</feature>
<dbReference type="Pfam" id="PF01418">
    <property type="entry name" value="HTH_6"/>
    <property type="match status" value="1"/>
</dbReference>
<keyword evidence="1" id="KW-0805">Transcription regulation</keyword>
<keyword evidence="7" id="KW-1185">Reference proteome</keyword>
<dbReference type="SUPFAM" id="SSF46689">
    <property type="entry name" value="Homeodomain-like"/>
    <property type="match status" value="1"/>
</dbReference>
<dbReference type="InterPro" id="IPR009057">
    <property type="entry name" value="Homeodomain-like_sf"/>
</dbReference>
<dbReference type="Gene3D" id="1.10.10.10">
    <property type="entry name" value="Winged helix-like DNA-binding domain superfamily/Winged helix DNA-binding domain"/>
    <property type="match status" value="1"/>
</dbReference>
<evidence type="ECO:0000259" key="5">
    <source>
        <dbReference type="PROSITE" id="PS51464"/>
    </source>
</evidence>
<dbReference type="InterPro" id="IPR001347">
    <property type="entry name" value="SIS_dom"/>
</dbReference>
<dbReference type="InterPro" id="IPR035472">
    <property type="entry name" value="RpiR-like_SIS"/>
</dbReference>
<comment type="caution">
    <text evidence="6">The sequence shown here is derived from an EMBL/GenBank/DDBJ whole genome shotgun (WGS) entry which is preliminary data.</text>
</comment>
<dbReference type="PROSITE" id="PS51071">
    <property type="entry name" value="HTH_RPIR"/>
    <property type="match status" value="1"/>
</dbReference>
<evidence type="ECO:0000256" key="1">
    <source>
        <dbReference type="ARBA" id="ARBA00023015"/>
    </source>
</evidence>
<dbReference type="InterPro" id="IPR036388">
    <property type="entry name" value="WH-like_DNA-bd_sf"/>
</dbReference>
<sequence>MPRTATMPPAARGHQTLSTYISARFEEFSRSQKDVAQYVVDHLDEVAFHTAEELARRANTSSSTVVRFSQALGFEGFPELQEAAREEYRHHHRTTAAPEPSAPLFSLDQSPFEQAIAADHVNVEDTARRVSRSEVDGAIEAIANAEKILIAGTDQMAFFASYLRHLLMLLDVRAEIAASPSQEALSRLGRIDERTLVIGLSAGRPHPLVLRAMKIARHRRAATLAIVDATLSDVAKLSERTLYYSSNSPAFVRSHTGLLSILQALAYGLYARDSAQYDDRIRAFRLK</sequence>